<keyword evidence="2" id="KW-0472">Membrane</keyword>
<keyword evidence="5" id="KW-1185">Reference proteome</keyword>
<proteinExistence type="predicted"/>
<protein>
    <recommendedName>
        <fullName evidence="6">PDZ domain-containing protein</fullName>
    </recommendedName>
</protein>
<evidence type="ECO:0000313" key="5">
    <source>
        <dbReference type="Proteomes" id="UP001642484"/>
    </source>
</evidence>
<dbReference type="Proteomes" id="UP001642484">
    <property type="component" value="Unassembled WGS sequence"/>
</dbReference>
<sequence length="785" mass="88076">MHQIFHLAWLGHLVVSLGQETPAPVDFEGRMTDETKDDFAALFDEDFMQMMVDCQQLAGDTCDVTGLAEFMVDVGKRLKGSIDACPIGCTHPPATCKDFWLAFESNPVALRNGCAQTGNWPGVCTVFLRELQVRVADERWELSVMCRMIDPGLTLERMPTCNELATMTTVNRLTLHDGGCGFATQEECISNLCDVYSQFTWRMHPRNLIPDRVRVPFDYTYVLSGCEALVPLDLYNRRAECPKRKDIVSFCSCLCPAMSGVEALGFTNCPLIVDSYLLFGRLGISNFTLDSDCEPELCDAFSSRRLQPACAETKLPGDLECIGMQIPQVQPENSPCPWSNHTGEIDIMECLNGHRCNVVTEGWYCCENHRGRAKCPAQFPVMCDTLCSGITEYCCRGEGECTARGCPVVLQREIVYIQDTTTSATTTPAGRTGGDDEGQFELRLPQGSWIWLLVLVPLAGGLAFYCYVRCKGREVQAEDDETLDTAMGMKLDKFGFFKAYKAENRERKETKPRVCIIMSELPDTRPLGLELVELRVVRVHPWGAKHGWQVGDIIVDIAGQPVNTFEELWDRIQVERNRPPVRFTVERWNVAATVEEQLAADSLDENLAAKKMKTLVEEDRERRSKSRIASKQIAEAAAAQAASNARTLGPNALPGSFGWDDEYEDDDEYSYYSDDDSRARTAQLNFPTGRFKSRFNAVFQIVEHETPAEEGRPATPGTAKEAEAEGTKPRIIIEDETKDRKKEEKAHALSKDERRSFHKDKVMFTKDAWGRAVVKVLNPTHRKDG</sequence>
<dbReference type="EMBL" id="CAXAMN010028572">
    <property type="protein sequence ID" value="CAK9116986.1"/>
    <property type="molecule type" value="Genomic_DNA"/>
</dbReference>
<feature type="region of interest" description="Disordered" evidence="1">
    <location>
        <begin position="642"/>
        <end position="661"/>
    </location>
</feature>
<evidence type="ECO:0000313" key="4">
    <source>
        <dbReference type="EMBL" id="CAK9116986.1"/>
    </source>
</evidence>
<evidence type="ECO:0000256" key="1">
    <source>
        <dbReference type="SAM" id="MobiDB-lite"/>
    </source>
</evidence>
<evidence type="ECO:0000256" key="2">
    <source>
        <dbReference type="SAM" id="Phobius"/>
    </source>
</evidence>
<keyword evidence="3" id="KW-0732">Signal</keyword>
<gene>
    <name evidence="4" type="ORF">CCMP2556_LOCUS54429</name>
</gene>
<dbReference type="Gene3D" id="2.30.42.10">
    <property type="match status" value="1"/>
</dbReference>
<evidence type="ECO:0008006" key="6">
    <source>
        <dbReference type="Google" id="ProtNLM"/>
    </source>
</evidence>
<keyword evidence="2" id="KW-0812">Transmembrane</keyword>
<feature type="region of interest" description="Disordered" evidence="1">
    <location>
        <begin position="704"/>
        <end position="754"/>
    </location>
</feature>
<feature type="signal peptide" evidence="3">
    <location>
        <begin position="1"/>
        <end position="18"/>
    </location>
</feature>
<dbReference type="SUPFAM" id="SSF50156">
    <property type="entry name" value="PDZ domain-like"/>
    <property type="match status" value="1"/>
</dbReference>
<feature type="compositionally biased region" description="Basic and acidic residues" evidence="1">
    <location>
        <begin position="720"/>
        <end position="754"/>
    </location>
</feature>
<organism evidence="4 5">
    <name type="scientific">Durusdinium trenchii</name>
    <dbReference type="NCBI Taxonomy" id="1381693"/>
    <lineage>
        <taxon>Eukaryota</taxon>
        <taxon>Sar</taxon>
        <taxon>Alveolata</taxon>
        <taxon>Dinophyceae</taxon>
        <taxon>Suessiales</taxon>
        <taxon>Symbiodiniaceae</taxon>
        <taxon>Durusdinium</taxon>
    </lineage>
</organism>
<dbReference type="InterPro" id="IPR036034">
    <property type="entry name" value="PDZ_sf"/>
</dbReference>
<keyword evidence="2" id="KW-1133">Transmembrane helix</keyword>
<evidence type="ECO:0000256" key="3">
    <source>
        <dbReference type="SAM" id="SignalP"/>
    </source>
</evidence>
<name>A0ABP0SXT0_9DINO</name>
<feature type="transmembrane region" description="Helical" evidence="2">
    <location>
        <begin position="449"/>
        <end position="468"/>
    </location>
</feature>
<feature type="chain" id="PRO_5046060384" description="PDZ domain-containing protein" evidence="3">
    <location>
        <begin position="19"/>
        <end position="785"/>
    </location>
</feature>
<accession>A0ABP0SXT0</accession>
<comment type="caution">
    <text evidence="4">The sequence shown here is derived from an EMBL/GenBank/DDBJ whole genome shotgun (WGS) entry which is preliminary data.</text>
</comment>
<reference evidence="4 5" key="1">
    <citation type="submission" date="2024-02" db="EMBL/GenBank/DDBJ databases">
        <authorList>
            <person name="Chen Y."/>
            <person name="Shah S."/>
            <person name="Dougan E. K."/>
            <person name="Thang M."/>
            <person name="Chan C."/>
        </authorList>
    </citation>
    <scope>NUCLEOTIDE SEQUENCE [LARGE SCALE GENOMIC DNA]</scope>
</reference>